<keyword evidence="1" id="KW-0812">Transmembrane</keyword>
<dbReference type="Proteomes" id="UP000190827">
    <property type="component" value="Unassembled WGS sequence"/>
</dbReference>
<dbReference type="EMBL" id="FUZO01000001">
    <property type="protein sequence ID" value="SKC41552.1"/>
    <property type="molecule type" value="Genomic_DNA"/>
</dbReference>
<protein>
    <submittedName>
        <fullName evidence="2">Uncharacterized protein</fullName>
    </submittedName>
</protein>
<sequence>MTTTRGRMLQRRIAAWITVLGLLPAFLVMVTTAMGGGSAGGYILSAVFFVIGLAGLIWWIVLRRLNGGRELDTH</sequence>
<feature type="transmembrane region" description="Helical" evidence="1">
    <location>
        <begin position="39"/>
        <end position="61"/>
    </location>
</feature>
<feature type="transmembrane region" description="Helical" evidence="1">
    <location>
        <begin position="12"/>
        <end position="33"/>
    </location>
</feature>
<keyword evidence="1" id="KW-1133">Transmembrane helix</keyword>
<evidence type="ECO:0000313" key="2">
    <source>
        <dbReference type="EMBL" id="SKC41552.1"/>
    </source>
</evidence>
<name>A0ABY1LHL1_9MICO</name>
<reference evidence="2 3" key="1">
    <citation type="submission" date="2017-02" db="EMBL/GenBank/DDBJ databases">
        <authorList>
            <person name="Varghese N."/>
            <person name="Submissions S."/>
        </authorList>
    </citation>
    <scope>NUCLEOTIDE SEQUENCE [LARGE SCALE GENOMIC DNA]</scope>
    <source>
        <strain evidence="2 3">VKM Ac-1787</strain>
    </source>
</reference>
<evidence type="ECO:0000256" key="1">
    <source>
        <dbReference type="SAM" id="Phobius"/>
    </source>
</evidence>
<evidence type="ECO:0000313" key="3">
    <source>
        <dbReference type="Proteomes" id="UP000190827"/>
    </source>
</evidence>
<dbReference type="RefSeq" id="WP_079704760.1">
    <property type="nucleotide sequence ID" value="NZ_FUZO01000001.1"/>
</dbReference>
<keyword evidence="1" id="KW-0472">Membrane</keyword>
<comment type="caution">
    <text evidence="2">The sequence shown here is derived from an EMBL/GenBank/DDBJ whole genome shotgun (WGS) entry which is preliminary data.</text>
</comment>
<proteinExistence type="predicted"/>
<organism evidence="2 3">
    <name type="scientific">Plantibacter cousiniae</name>
    <name type="common">nom. nud.</name>
    <dbReference type="NCBI Taxonomy" id="199709"/>
    <lineage>
        <taxon>Bacteria</taxon>
        <taxon>Bacillati</taxon>
        <taxon>Actinomycetota</taxon>
        <taxon>Actinomycetes</taxon>
        <taxon>Micrococcales</taxon>
        <taxon>Microbacteriaceae</taxon>
        <taxon>Plantibacter</taxon>
    </lineage>
</organism>
<accession>A0ABY1LHL1</accession>
<gene>
    <name evidence="2" type="ORF">SAMN06295973_0732</name>
</gene>
<keyword evidence="3" id="KW-1185">Reference proteome</keyword>